<accession>A0A668A346</accession>
<sequence length="102" mass="11611">RAKYCHPQLLSVLEDLGKEDLKGFQWFLQNAEIMSPFPAIPKSKLETADRMDTVDLMVQTYGKDPVEVTKKVLSKMNKNDLVQRLSAAAGCQNHWLLSSQYL</sequence>
<dbReference type="Gene3D" id="1.10.533.10">
    <property type="entry name" value="Death Domain, Fas"/>
    <property type="match status" value="1"/>
</dbReference>
<keyword evidence="3" id="KW-1185">Reference proteome</keyword>
<dbReference type="InterPro" id="IPR004020">
    <property type="entry name" value="DAPIN"/>
</dbReference>
<reference evidence="2" key="1">
    <citation type="submission" date="2019-06" db="EMBL/GenBank/DDBJ databases">
        <authorList>
            <consortium name="Wellcome Sanger Institute Data Sharing"/>
        </authorList>
    </citation>
    <scope>NUCLEOTIDE SEQUENCE [LARGE SCALE GENOMIC DNA]</scope>
</reference>
<evidence type="ECO:0000259" key="1">
    <source>
        <dbReference type="PROSITE" id="PS50824"/>
    </source>
</evidence>
<dbReference type="AlphaFoldDB" id="A0A668A346"/>
<dbReference type="Ensembl" id="ENSMMDT00005040324.1">
    <property type="protein sequence ID" value="ENSMMDP00005039511.1"/>
    <property type="gene ID" value="ENSMMDG00005018288.1"/>
</dbReference>
<proteinExistence type="predicted"/>
<dbReference type="CDD" id="cd08321">
    <property type="entry name" value="Pyrin_ASC-like"/>
    <property type="match status" value="1"/>
</dbReference>
<dbReference type="Proteomes" id="UP000472263">
    <property type="component" value="Chromosome 20"/>
</dbReference>
<name>A0A668A346_9TELE</name>
<organism evidence="2 3">
    <name type="scientific">Myripristis murdjan</name>
    <name type="common">pinecone soldierfish</name>
    <dbReference type="NCBI Taxonomy" id="586833"/>
    <lineage>
        <taxon>Eukaryota</taxon>
        <taxon>Metazoa</taxon>
        <taxon>Chordata</taxon>
        <taxon>Craniata</taxon>
        <taxon>Vertebrata</taxon>
        <taxon>Euteleostomi</taxon>
        <taxon>Actinopterygii</taxon>
        <taxon>Neopterygii</taxon>
        <taxon>Teleostei</taxon>
        <taxon>Neoteleostei</taxon>
        <taxon>Acanthomorphata</taxon>
        <taxon>Holocentriformes</taxon>
        <taxon>Holocentridae</taxon>
        <taxon>Myripristis</taxon>
    </lineage>
</organism>
<dbReference type="SUPFAM" id="SSF47986">
    <property type="entry name" value="DEATH domain"/>
    <property type="match status" value="1"/>
</dbReference>
<dbReference type="Pfam" id="PF02758">
    <property type="entry name" value="PYRIN"/>
    <property type="match status" value="1"/>
</dbReference>
<reference evidence="2" key="3">
    <citation type="submission" date="2025-09" db="UniProtKB">
        <authorList>
            <consortium name="Ensembl"/>
        </authorList>
    </citation>
    <scope>IDENTIFICATION</scope>
</reference>
<reference evidence="2" key="2">
    <citation type="submission" date="2025-08" db="UniProtKB">
        <authorList>
            <consortium name="Ensembl"/>
        </authorList>
    </citation>
    <scope>IDENTIFICATION</scope>
</reference>
<evidence type="ECO:0000313" key="2">
    <source>
        <dbReference type="Ensembl" id="ENSMMDP00005039511.1"/>
    </source>
</evidence>
<dbReference type="InParanoid" id="A0A668A346"/>
<feature type="domain" description="Pyrin" evidence="1">
    <location>
        <begin position="1"/>
        <end position="91"/>
    </location>
</feature>
<dbReference type="GeneTree" id="ENSGT01090000260202"/>
<dbReference type="FunCoup" id="A0A668A346">
    <property type="interactions" value="28"/>
</dbReference>
<dbReference type="SMART" id="SM01289">
    <property type="entry name" value="PYRIN"/>
    <property type="match status" value="1"/>
</dbReference>
<dbReference type="PROSITE" id="PS50824">
    <property type="entry name" value="DAPIN"/>
    <property type="match status" value="1"/>
</dbReference>
<evidence type="ECO:0000313" key="3">
    <source>
        <dbReference type="Proteomes" id="UP000472263"/>
    </source>
</evidence>
<dbReference type="InterPro" id="IPR011029">
    <property type="entry name" value="DEATH-like_dom_sf"/>
</dbReference>
<protein>
    <recommendedName>
        <fullName evidence="1">Pyrin domain-containing protein</fullName>
    </recommendedName>
</protein>